<dbReference type="InterPro" id="IPR050054">
    <property type="entry name" value="UPRTase/APRTase"/>
</dbReference>
<evidence type="ECO:0000313" key="14">
    <source>
        <dbReference type="Proteomes" id="UP000192578"/>
    </source>
</evidence>
<dbReference type="SUPFAM" id="SSF53271">
    <property type="entry name" value="PRTase-like"/>
    <property type="match status" value="1"/>
</dbReference>
<evidence type="ECO:0000256" key="5">
    <source>
        <dbReference type="ARBA" id="ARBA00008391"/>
    </source>
</evidence>
<comment type="function">
    <text evidence="2">Catalyzes a salvage reaction resulting in the formation of AMP, that is energically less costly than de novo synthesis.</text>
</comment>
<dbReference type="HAMAP" id="MF_00004">
    <property type="entry name" value="Aden_phosphoribosyltr"/>
    <property type="match status" value="1"/>
</dbReference>
<dbReference type="NCBIfam" id="TIGR01090">
    <property type="entry name" value="apt"/>
    <property type="match status" value="1"/>
</dbReference>
<comment type="subcellular location">
    <subcellularLocation>
        <location evidence="3">Cytoplasm</location>
    </subcellularLocation>
</comment>
<dbReference type="NCBIfam" id="NF002634">
    <property type="entry name" value="PRK02304.1-3"/>
    <property type="match status" value="1"/>
</dbReference>
<evidence type="ECO:0000256" key="7">
    <source>
        <dbReference type="ARBA" id="ARBA00017366"/>
    </source>
</evidence>
<evidence type="ECO:0000256" key="4">
    <source>
        <dbReference type="ARBA" id="ARBA00004659"/>
    </source>
</evidence>
<dbReference type="InterPro" id="IPR005764">
    <property type="entry name" value="Ade_phspho_trans"/>
</dbReference>
<keyword evidence="9 13" id="KW-0328">Glycosyltransferase</keyword>
<reference evidence="14" key="1">
    <citation type="submission" date="2017-01" db="EMBL/GenBank/DDBJ databases">
        <title>Comparative genomics of anhydrobiosis in the tardigrade Hypsibius dujardini.</title>
        <authorList>
            <person name="Yoshida Y."/>
            <person name="Koutsovoulos G."/>
            <person name="Laetsch D."/>
            <person name="Stevens L."/>
            <person name="Kumar S."/>
            <person name="Horikawa D."/>
            <person name="Ishino K."/>
            <person name="Komine S."/>
            <person name="Tomita M."/>
            <person name="Blaxter M."/>
            <person name="Arakawa K."/>
        </authorList>
    </citation>
    <scope>NUCLEOTIDE SEQUENCE [LARGE SCALE GENOMIC DNA]</scope>
    <source>
        <strain evidence="14">Z151</strain>
    </source>
</reference>
<dbReference type="NCBIfam" id="NF002636">
    <property type="entry name" value="PRK02304.1-5"/>
    <property type="match status" value="1"/>
</dbReference>
<dbReference type="OrthoDB" id="363185at2759"/>
<dbReference type="CDD" id="cd06223">
    <property type="entry name" value="PRTases_typeI"/>
    <property type="match status" value="1"/>
</dbReference>
<dbReference type="GO" id="GO:0016208">
    <property type="term" value="F:AMP binding"/>
    <property type="evidence" value="ECO:0007669"/>
    <property type="project" value="TreeGrafter"/>
</dbReference>
<accession>A0A1W0WMY1</accession>
<dbReference type="GO" id="GO:0006168">
    <property type="term" value="P:adenine salvage"/>
    <property type="evidence" value="ECO:0007669"/>
    <property type="project" value="InterPro"/>
</dbReference>
<dbReference type="PANTHER" id="PTHR32315">
    <property type="entry name" value="ADENINE PHOSPHORIBOSYLTRANSFERASE"/>
    <property type="match status" value="1"/>
</dbReference>
<name>A0A1W0WMY1_HYPEX</name>
<dbReference type="GO" id="GO:0003999">
    <property type="term" value="F:adenine phosphoribosyltransferase activity"/>
    <property type="evidence" value="ECO:0007669"/>
    <property type="project" value="UniProtKB-EC"/>
</dbReference>
<sequence length="185" mass="20058">MSLEKESEDPRLTAISACFTVHQDFPKKGVSFRNILPVLRDPKLFKLLNDVSVERIHAKFPGKIDLVAGLEARGFLFGPSLADRLGCGFVPIRKPGKLPGKLVSVDYEKEYGKDVLEVEEDAIKPGSRVLLVDDVLATGGSLAAAAELVRKCGGTLVGSFVVVEMAFLNGRKKAPDALEALFIYT</sequence>
<dbReference type="GO" id="GO:0006166">
    <property type="term" value="P:purine ribonucleoside salvage"/>
    <property type="evidence" value="ECO:0007669"/>
    <property type="project" value="UniProtKB-KW"/>
</dbReference>
<dbReference type="GO" id="GO:0005737">
    <property type="term" value="C:cytoplasm"/>
    <property type="evidence" value="ECO:0007669"/>
    <property type="project" value="UniProtKB-SubCell"/>
</dbReference>
<comment type="pathway">
    <text evidence="4">Purine metabolism; AMP biosynthesis via salvage pathway; AMP from adenine: step 1/1.</text>
</comment>
<dbReference type="GO" id="GO:0044209">
    <property type="term" value="P:AMP salvage"/>
    <property type="evidence" value="ECO:0007669"/>
    <property type="project" value="UniProtKB-UniPathway"/>
</dbReference>
<dbReference type="GO" id="GO:0002055">
    <property type="term" value="F:adenine binding"/>
    <property type="evidence" value="ECO:0007669"/>
    <property type="project" value="TreeGrafter"/>
</dbReference>
<evidence type="ECO:0000259" key="12">
    <source>
        <dbReference type="Pfam" id="PF00156"/>
    </source>
</evidence>
<comment type="similarity">
    <text evidence="5">Belongs to the purine/pyrimidine phosphoribosyltransferase family.</text>
</comment>
<comment type="catalytic activity">
    <reaction evidence="1">
        <text>AMP + diphosphate = 5-phospho-alpha-D-ribose 1-diphosphate + adenine</text>
        <dbReference type="Rhea" id="RHEA:16609"/>
        <dbReference type="ChEBI" id="CHEBI:16708"/>
        <dbReference type="ChEBI" id="CHEBI:33019"/>
        <dbReference type="ChEBI" id="CHEBI:58017"/>
        <dbReference type="ChEBI" id="CHEBI:456215"/>
        <dbReference type="EC" id="2.4.2.7"/>
    </reaction>
</comment>
<evidence type="ECO:0000256" key="8">
    <source>
        <dbReference type="ARBA" id="ARBA00022490"/>
    </source>
</evidence>
<evidence type="ECO:0000256" key="6">
    <source>
        <dbReference type="ARBA" id="ARBA00011893"/>
    </source>
</evidence>
<protein>
    <recommendedName>
        <fullName evidence="7">Adenine phosphoribosyltransferase</fullName>
        <ecNumber evidence="6">2.4.2.7</ecNumber>
    </recommendedName>
</protein>
<evidence type="ECO:0000256" key="10">
    <source>
        <dbReference type="ARBA" id="ARBA00022679"/>
    </source>
</evidence>
<dbReference type="Gene3D" id="3.40.50.2020">
    <property type="match status" value="1"/>
</dbReference>
<feature type="domain" description="Phosphoribosyltransferase" evidence="12">
    <location>
        <begin position="41"/>
        <end position="164"/>
    </location>
</feature>
<dbReference type="FunFam" id="3.40.50.2020:FF:000021">
    <property type="entry name" value="Adenine phosphoribosyltransferase"/>
    <property type="match status" value="1"/>
</dbReference>
<dbReference type="EC" id="2.4.2.7" evidence="6"/>
<dbReference type="UniPathway" id="UPA00588">
    <property type="reaction ID" value="UER00646"/>
</dbReference>
<comment type="caution">
    <text evidence="13">The sequence shown here is derived from an EMBL/GenBank/DDBJ whole genome shotgun (WGS) entry which is preliminary data.</text>
</comment>
<dbReference type="AlphaFoldDB" id="A0A1W0WMY1"/>
<evidence type="ECO:0000256" key="11">
    <source>
        <dbReference type="ARBA" id="ARBA00022726"/>
    </source>
</evidence>
<gene>
    <name evidence="13" type="ORF">BV898_09249</name>
</gene>
<dbReference type="EMBL" id="MTYJ01000072">
    <property type="protein sequence ID" value="OQV16576.1"/>
    <property type="molecule type" value="Genomic_DNA"/>
</dbReference>
<dbReference type="PANTHER" id="PTHR32315:SF3">
    <property type="entry name" value="ADENINE PHOSPHORIBOSYLTRANSFERASE"/>
    <property type="match status" value="1"/>
</dbReference>
<evidence type="ECO:0000256" key="1">
    <source>
        <dbReference type="ARBA" id="ARBA00000868"/>
    </source>
</evidence>
<evidence type="ECO:0000256" key="2">
    <source>
        <dbReference type="ARBA" id="ARBA00003968"/>
    </source>
</evidence>
<keyword evidence="11" id="KW-0660">Purine salvage</keyword>
<dbReference type="InterPro" id="IPR000836">
    <property type="entry name" value="PRTase_dom"/>
</dbReference>
<dbReference type="Pfam" id="PF00156">
    <property type="entry name" value="Pribosyltran"/>
    <property type="match status" value="1"/>
</dbReference>
<evidence type="ECO:0000256" key="3">
    <source>
        <dbReference type="ARBA" id="ARBA00004496"/>
    </source>
</evidence>
<proteinExistence type="inferred from homology"/>
<organism evidence="13 14">
    <name type="scientific">Hypsibius exemplaris</name>
    <name type="common">Freshwater tardigrade</name>
    <dbReference type="NCBI Taxonomy" id="2072580"/>
    <lineage>
        <taxon>Eukaryota</taxon>
        <taxon>Metazoa</taxon>
        <taxon>Ecdysozoa</taxon>
        <taxon>Tardigrada</taxon>
        <taxon>Eutardigrada</taxon>
        <taxon>Parachela</taxon>
        <taxon>Hypsibioidea</taxon>
        <taxon>Hypsibiidae</taxon>
        <taxon>Hypsibius</taxon>
    </lineage>
</organism>
<dbReference type="InterPro" id="IPR029057">
    <property type="entry name" value="PRTase-like"/>
</dbReference>
<keyword evidence="8" id="KW-0963">Cytoplasm</keyword>
<dbReference type="Proteomes" id="UP000192578">
    <property type="component" value="Unassembled WGS sequence"/>
</dbReference>
<evidence type="ECO:0000313" key="13">
    <source>
        <dbReference type="EMBL" id="OQV16576.1"/>
    </source>
</evidence>
<keyword evidence="14" id="KW-1185">Reference proteome</keyword>
<keyword evidence="10" id="KW-0808">Transferase</keyword>
<evidence type="ECO:0000256" key="9">
    <source>
        <dbReference type="ARBA" id="ARBA00022676"/>
    </source>
</evidence>